<dbReference type="AlphaFoldDB" id="A0A146KGF9"/>
<reference evidence="2" key="1">
    <citation type="submission" date="2015-07" db="EMBL/GenBank/DDBJ databases">
        <title>Adaptation to a free-living lifestyle via gene acquisitions in the diplomonad Trepomonas sp. PC1.</title>
        <authorList>
            <person name="Xu F."/>
            <person name="Jerlstrom-Hultqvist J."/>
            <person name="Kolisko M."/>
            <person name="Simpson A.G.B."/>
            <person name="Roger A.J."/>
            <person name="Svard S.G."/>
            <person name="Andersson J.O."/>
        </authorList>
    </citation>
    <scope>NUCLEOTIDE SEQUENCE</scope>
    <source>
        <strain evidence="2">PC1</strain>
    </source>
</reference>
<dbReference type="EMBL" id="GDID01000823">
    <property type="protein sequence ID" value="JAP95783.1"/>
    <property type="molecule type" value="Transcribed_RNA"/>
</dbReference>
<gene>
    <name evidence="2" type="ORF">TPC1_11096</name>
</gene>
<name>A0A146KGF9_9EUKA</name>
<feature type="coiled-coil region" evidence="1">
    <location>
        <begin position="453"/>
        <end position="497"/>
    </location>
</feature>
<evidence type="ECO:0000313" key="2">
    <source>
        <dbReference type="EMBL" id="JAP95783.1"/>
    </source>
</evidence>
<feature type="non-terminal residue" evidence="2">
    <location>
        <position position="1004"/>
    </location>
</feature>
<sequence>PNLPFEVRQMIAESNIHLSQLNHEKEPKQNVKQNNQQITVHNPTQVPSEVNQESMPSTTAMQFLMRDKQYNSSHSRHQIEEKQKQLQSNIINQTLNAFFLGNPPDVQLEHYADDPQKYAESVLSRYEVPKPGKQQKVERNDVIVKTRPLSKSIQLFHEICQKPLQPNSSIFTVAFQTFKASDFLLADTIGALQNESKELQECMKVIRNGYQKSFCDQKAGEFLVAAENSRLRQELHESQLSFESLRKRSVEICHVLEQKRLQQKKSFEQLLQEVEQKRRQEITLLLQKEKDLQEHVRMLRSIVDIIRSDQQVQQIEKLKSQVADQQMKNQQLIQQNSDIQHQLDYYIKENEANKQRVNQIQNQYEVVQSQLKAADNSRDFCKNCQIQIMGSARQQGADLKQRVLICKQEIDKIEALRQQTNVTQKANTNALQEQLFELNFSDLYQMQLQINDKMKKIQLMAKLEDDMKRKDNEIMRLKQLEQELDTLRKAYKQVITRTQETVQSVSQVQGIKEGNLLMMRQQPMNLLFQRAIKIKVVNPTELLSEELELANKNPFTTSIYQVQAYLKQFMLQTVQLVFQPNLSTQNAFAPQLDLNFIKITEQLPTLMYNFFTVSSAQEGEICLNKVYTVLQQYKEELLQDDQWVFFFYSLLQQPTTADEVQFVLYAFCLCKQQIQIKEILPIMKIGLSGKVDQEWISLQRAMYIAQMLLNKSMQTKFFDRLVAQGRASDFVREMRREEYQIYDIYEAQEEITAVSVFYFVIQLTKAYKSEQIIRLEALRVMYAGSLLEQANLQENNISDAARCRIVTELLKTISPLANQLQLNQTYLDIVYRSPQALWTVFIDAARTRGVFTHALQFPHICAAIEMLSDTKSDKIKIIGQRLFKQISFMQQIKSVLAGFGNSYTQQLIELIDEINIQDVDDDSAVTIMFTVQNLLINIMTHLMSLQLFGFVGQDLPKQNLIGFKTRNKVDKFELNLQINEKVSQILAQLVGIEAEETKPESKRK</sequence>
<organism evidence="2">
    <name type="scientific">Trepomonas sp. PC1</name>
    <dbReference type="NCBI Taxonomy" id="1076344"/>
    <lineage>
        <taxon>Eukaryota</taxon>
        <taxon>Metamonada</taxon>
        <taxon>Diplomonadida</taxon>
        <taxon>Hexamitidae</taxon>
        <taxon>Hexamitinae</taxon>
        <taxon>Trepomonas</taxon>
    </lineage>
</organism>
<feature type="non-terminal residue" evidence="2">
    <location>
        <position position="1"/>
    </location>
</feature>
<keyword evidence="1" id="KW-0175">Coiled coil</keyword>
<feature type="coiled-coil region" evidence="1">
    <location>
        <begin position="228"/>
        <end position="280"/>
    </location>
</feature>
<proteinExistence type="predicted"/>
<accession>A0A146KGF9</accession>
<evidence type="ECO:0000256" key="1">
    <source>
        <dbReference type="SAM" id="Coils"/>
    </source>
</evidence>
<protein>
    <submittedName>
        <fullName evidence="2">Uncharacterized protein</fullName>
    </submittedName>
</protein>
<feature type="coiled-coil region" evidence="1">
    <location>
        <begin position="308"/>
        <end position="377"/>
    </location>
</feature>